<dbReference type="PANTHER" id="PTHR32294">
    <property type="entry name" value="DNA POLYMERASE III SUBUNIT ALPHA"/>
    <property type="match status" value="1"/>
</dbReference>
<dbReference type="eggNOG" id="COG0587">
    <property type="taxonomic scope" value="Bacteria"/>
</dbReference>
<dbReference type="InterPro" id="IPR004805">
    <property type="entry name" value="DnaE2/DnaE/PolC"/>
</dbReference>
<comment type="caution">
    <text evidence="2">The sequence shown here is derived from an EMBL/GenBank/DDBJ whole genome shotgun (WGS) entry which is preliminary data.</text>
</comment>
<reference evidence="2" key="1">
    <citation type="submission" date="2009-09" db="EMBL/GenBank/DDBJ databases">
        <authorList>
            <person name="Weinstock G."/>
            <person name="Sodergren E."/>
            <person name="Clifton S."/>
            <person name="Fulton L."/>
            <person name="Fulton B."/>
            <person name="Courtney L."/>
            <person name="Fronick C."/>
            <person name="Harrison M."/>
            <person name="Strong C."/>
            <person name="Farmer C."/>
            <person name="Delahaunty K."/>
            <person name="Markovic C."/>
            <person name="Hall O."/>
            <person name="Minx P."/>
            <person name="Tomlinson C."/>
            <person name="Mitreva M."/>
            <person name="Nelson J."/>
            <person name="Hou S."/>
            <person name="Wollam A."/>
            <person name="Pepin K.H."/>
            <person name="Johnson M."/>
            <person name="Bhonagiri V."/>
            <person name="Nash W.E."/>
            <person name="Warren W."/>
            <person name="Chinwalla A."/>
            <person name="Mardis E.R."/>
            <person name="Wilson R.K."/>
        </authorList>
    </citation>
    <scope>NUCLEOTIDE SEQUENCE [LARGE SCALE GENOMIC DNA]</scope>
    <source>
        <strain evidence="2">DSM 20583</strain>
    </source>
</reference>
<dbReference type="PANTHER" id="PTHR32294:SF0">
    <property type="entry name" value="DNA POLYMERASE III SUBUNIT ALPHA"/>
    <property type="match status" value="1"/>
</dbReference>
<evidence type="ECO:0000313" key="2">
    <source>
        <dbReference type="EMBL" id="EEX21874.1"/>
    </source>
</evidence>
<dbReference type="EMBL" id="ABYU02000016">
    <property type="protein sequence ID" value="EEX21874.1"/>
    <property type="molecule type" value="Genomic_DNA"/>
</dbReference>
<evidence type="ECO:0000313" key="3">
    <source>
        <dbReference type="Proteomes" id="UP000003755"/>
    </source>
</evidence>
<keyword evidence="3" id="KW-1185">Reference proteome</keyword>
<dbReference type="Pfam" id="PF14579">
    <property type="entry name" value="HHH_6"/>
    <property type="match status" value="1"/>
</dbReference>
<dbReference type="InterPro" id="IPR029460">
    <property type="entry name" value="DNAPol_HHH"/>
</dbReference>
<dbReference type="KEGG" id="bhan:CGC63_09235"/>
<sequence>MQKRNIPIALPYINQANFGFYPDEENNRIIYALKAINGIGDDVVRILLENRPYRDMQDFYERMIKTKLVKNSQMMQLIKAGVFDEISNTDRIELMKEYISEFLVSKCNALGMQQFNKLLVLNEKYNFIPEKLQLAIRHVNFKKYVLDDYFFYKNVIIDGKKVPKAGYHDRLFKLDETSMRFFIQYYSEDSVEAVIDEFYVISEKRFIKENKTHIAPLKEWLTLETTLEQYNYYLVQEALEENASGTLSKWEMDSLSIYATTEHELKNMKDNMYGIEDFYEMPEEPEIYDTYTKRIKIKEGDTWRTEVKKFPKYRIKRISGTVLDKNKDKHLVTLLTKTGVVMVKFSKGQFVHYDQQISSIDENGNKKVLEKSWFKRGNKIAVCGYRQNDIFRAYKYADSAYKHSCMLIKKVNDDGSILASVERLNINE</sequence>
<proteinExistence type="predicted"/>
<dbReference type="RefSeq" id="WP_003020744.1">
    <property type="nucleotide sequence ID" value="NZ_CP022413.2"/>
</dbReference>
<dbReference type="HOGENOM" id="CLU_640425_0_0_9"/>
<gene>
    <name evidence="2" type="ORF">BLAHAN_05502</name>
</gene>
<dbReference type="Proteomes" id="UP000003755">
    <property type="component" value="Unassembled WGS sequence"/>
</dbReference>
<evidence type="ECO:0000259" key="1">
    <source>
        <dbReference type="Pfam" id="PF14579"/>
    </source>
</evidence>
<dbReference type="GO" id="GO:0006260">
    <property type="term" value="P:DNA replication"/>
    <property type="evidence" value="ECO:0007669"/>
    <property type="project" value="InterPro"/>
</dbReference>
<accession>C9L7X9</accession>
<feature type="domain" description="DNA polymerase helix-hairpin-helix motif" evidence="1">
    <location>
        <begin position="6"/>
        <end position="88"/>
    </location>
</feature>
<protein>
    <recommendedName>
        <fullName evidence="1">DNA polymerase helix-hairpin-helix motif domain-containing protein</fullName>
    </recommendedName>
</protein>
<dbReference type="AlphaFoldDB" id="C9L7X9"/>
<name>C9L7X9_BLAHA</name>
<dbReference type="GO" id="GO:0008408">
    <property type="term" value="F:3'-5' exonuclease activity"/>
    <property type="evidence" value="ECO:0007669"/>
    <property type="project" value="InterPro"/>
</dbReference>
<dbReference type="Gene3D" id="1.10.150.870">
    <property type="match status" value="1"/>
</dbReference>
<dbReference type="STRING" id="537007.BLAHAN_05502"/>
<organism evidence="2 3">
    <name type="scientific">Blautia hansenii DSM 20583</name>
    <dbReference type="NCBI Taxonomy" id="537007"/>
    <lineage>
        <taxon>Bacteria</taxon>
        <taxon>Bacillati</taxon>
        <taxon>Bacillota</taxon>
        <taxon>Clostridia</taxon>
        <taxon>Lachnospirales</taxon>
        <taxon>Lachnospiraceae</taxon>
        <taxon>Blautia</taxon>
    </lineage>
</organism>